<dbReference type="InterPro" id="IPR037185">
    <property type="entry name" value="EmrE-like"/>
</dbReference>
<gene>
    <name evidence="10" type="ORF">GPA27_05835</name>
</gene>
<proteinExistence type="inferred from homology"/>
<reference evidence="10 11" key="1">
    <citation type="submission" date="2019-12" db="EMBL/GenBank/DDBJ databases">
        <title>Comparative genomics gives insights into the taxonomy of the Azoarcus-Aromatoleum group and reveals separate origins of nif in the plant-associated Azoarcus and non-plant-associated Aromatoleum sub-groups.</title>
        <authorList>
            <person name="Lafos M."/>
            <person name="Maluk M."/>
            <person name="Batista M."/>
            <person name="Junghare M."/>
            <person name="Carmona M."/>
            <person name="Faoro H."/>
            <person name="Cruz L.M."/>
            <person name="Battistoni F."/>
            <person name="De Souza E."/>
            <person name="Pedrosa F."/>
            <person name="Chen W.-M."/>
            <person name="Poole P.S."/>
            <person name="Dixon R.A."/>
            <person name="James E.K."/>
        </authorList>
    </citation>
    <scope>NUCLEOTIDE SEQUENCE [LARGE SCALE GENOMIC DNA]</scope>
    <source>
        <strain evidence="10 11">T</strain>
    </source>
</reference>
<keyword evidence="4 8" id="KW-0812">Transmembrane</keyword>
<dbReference type="EMBL" id="WTVS01000009">
    <property type="protein sequence ID" value="NMF96905.1"/>
    <property type="molecule type" value="Genomic_DNA"/>
</dbReference>
<dbReference type="SUPFAM" id="SSF103481">
    <property type="entry name" value="Multidrug resistance efflux transporter EmrE"/>
    <property type="match status" value="1"/>
</dbReference>
<dbReference type="InterPro" id="IPR000390">
    <property type="entry name" value="Small_drug/metabolite_transptr"/>
</dbReference>
<evidence type="ECO:0000313" key="11">
    <source>
        <dbReference type="Proteomes" id="UP000634522"/>
    </source>
</evidence>
<keyword evidence="6 9" id="KW-0472">Membrane</keyword>
<evidence type="ECO:0000256" key="8">
    <source>
        <dbReference type="RuleBase" id="RU003942"/>
    </source>
</evidence>
<name>A0ABX1NCH2_9RHOO</name>
<keyword evidence="3" id="KW-1003">Cell membrane</keyword>
<dbReference type="RefSeq" id="WP_169138509.1">
    <property type="nucleotide sequence ID" value="NZ_WTVS01000009.1"/>
</dbReference>
<dbReference type="Proteomes" id="UP000634522">
    <property type="component" value="Unassembled WGS sequence"/>
</dbReference>
<sequence>MEWLYLSISILAEVSATTALKASNSFTRPLPSLVVVTGYGISFYFLSLAMHRIPLGVAYAIWSAVGVVLISVAGALLFGQRLSSPAVAGMTLIVAGVIVINVFSPAPVH</sequence>
<dbReference type="InterPro" id="IPR045324">
    <property type="entry name" value="Small_multidrug_res"/>
</dbReference>
<dbReference type="PANTHER" id="PTHR30561">
    <property type="entry name" value="SMR FAMILY PROTON-DEPENDENT DRUG EFFLUX TRANSPORTER SUGE"/>
    <property type="match status" value="1"/>
</dbReference>
<evidence type="ECO:0000256" key="3">
    <source>
        <dbReference type="ARBA" id="ARBA00022475"/>
    </source>
</evidence>
<accession>A0ABX1NCH2</accession>
<evidence type="ECO:0000256" key="7">
    <source>
        <dbReference type="ARBA" id="ARBA00038032"/>
    </source>
</evidence>
<organism evidence="10 11">
    <name type="scientific">Aromatoleum toluolicum</name>
    <dbReference type="NCBI Taxonomy" id="90060"/>
    <lineage>
        <taxon>Bacteria</taxon>
        <taxon>Pseudomonadati</taxon>
        <taxon>Pseudomonadota</taxon>
        <taxon>Betaproteobacteria</taxon>
        <taxon>Rhodocyclales</taxon>
        <taxon>Rhodocyclaceae</taxon>
        <taxon>Aromatoleum</taxon>
    </lineage>
</organism>
<evidence type="ECO:0000313" key="10">
    <source>
        <dbReference type="EMBL" id="NMF96905.1"/>
    </source>
</evidence>
<feature type="transmembrane region" description="Helical" evidence="9">
    <location>
        <begin position="32"/>
        <end position="50"/>
    </location>
</feature>
<keyword evidence="5 9" id="KW-1133">Transmembrane helix</keyword>
<feature type="transmembrane region" description="Helical" evidence="9">
    <location>
        <begin position="84"/>
        <end position="103"/>
    </location>
</feature>
<evidence type="ECO:0000256" key="2">
    <source>
        <dbReference type="ARBA" id="ARBA00022448"/>
    </source>
</evidence>
<evidence type="ECO:0000256" key="1">
    <source>
        <dbReference type="ARBA" id="ARBA00004651"/>
    </source>
</evidence>
<keyword evidence="2" id="KW-0813">Transport</keyword>
<evidence type="ECO:0000256" key="6">
    <source>
        <dbReference type="ARBA" id="ARBA00023136"/>
    </source>
</evidence>
<comment type="similarity">
    <text evidence="7 8">Belongs to the drug/metabolite transporter (DMT) superfamily. Small multidrug resistance (SMR) (TC 2.A.7.1) family.</text>
</comment>
<dbReference type="Pfam" id="PF00893">
    <property type="entry name" value="Multi_Drug_Res"/>
    <property type="match status" value="1"/>
</dbReference>
<evidence type="ECO:0000256" key="5">
    <source>
        <dbReference type="ARBA" id="ARBA00022989"/>
    </source>
</evidence>
<comment type="caution">
    <text evidence="10">The sequence shown here is derived from an EMBL/GenBank/DDBJ whole genome shotgun (WGS) entry which is preliminary data.</text>
</comment>
<dbReference type="PANTHER" id="PTHR30561:SF1">
    <property type="entry name" value="MULTIDRUG TRANSPORTER EMRE"/>
    <property type="match status" value="1"/>
</dbReference>
<comment type="subcellular location">
    <subcellularLocation>
        <location evidence="1 8">Cell membrane</location>
        <topology evidence="1 8">Multi-pass membrane protein</topology>
    </subcellularLocation>
</comment>
<evidence type="ECO:0000256" key="4">
    <source>
        <dbReference type="ARBA" id="ARBA00022692"/>
    </source>
</evidence>
<feature type="transmembrane region" description="Helical" evidence="9">
    <location>
        <begin position="57"/>
        <end position="78"/>
    </location>
</feature>
<evidence type="ECO:0000256" key="9">
    <source>
        <dbReference type="SAM" id="Phobius"/>
    </source>
</evidence>
<keyword evidence="11" id="KW-1185">Reference proteome</keyword>
<dbReference type="Gene3D" id="1.10.3730.20">
    <property type="match status" value="1"/>
</dbReference>
<protein>
    <submittedName>
        <fullName evidence="10">QacE family quaternary ammonium compound efflux SMR transporter</fullName>
    </submittedName>
</protein>